<proteinExistence type="predicted"/>
<dbReference type="EMBL" id="JBEHCU010009594">
    <property type="protein sequence ID" value="KAL1379607.1"/>
    <property type="molecule type" value="Genomic_DNA"/>
</dbReference>
<evidence type="ECO:0000313" key="1">
    <source>
        <dbReference type="EMBL" id="KAL1379607.1"/>
    </source>
</evidence>
<protein>
    <submittedName>
        <fullName evidence="1">Uncharacterized protein</fullName>
    </submittedName>
</protein>
<keyword evidence="2" id="KW-1185">Reference proteome</keyword>
<dbReference type="AlphaFoldDB" id="A0ABD1CU80"/>
<evidence type="ECO:0000313" key="2">
    <source>
        <dbReference type="Proteomes" id="UP001562425"/>
    </source>
</evidence>
<accession>A0ABD1CU80</accession>
<dbReference type="Proteomes" id="UP001562425">
    <property type="component" value="Unassembled WGS sequence"/>
</dbReference>
<organism evidence="1 2">
    <name type="scientific">Culex pipiens pipiens</name>
    <name type="common">Northern house mosquito</name>
    <dbReference type="NCBI Taxonomy" id="38569"/>
    <lineage>
        <taxon>Eukaryota</taxon>
        <taxon>Metazoa</taxon>
        <taxon>Ecdysozoa</taxon>
        <taxon>Arthropoda</taxon>
        <taxon>Hexapoda</taxon>
        <taxon>Insecta</taxon>
        <taxon>Pterygota</taxon>
        <taxon>Neoptera</taxon>
        <taxon>Endopterygota</taxon>
        <taxon>Diptera</taxon>
        <taxon>Nematocera</taxon>
        <taxon>Culicoidea</taxon>
        <taxon>Culicidae</taxon>
        <taxon>Culicinae</taxon>
        <taxon>Culicini</taxon>
        <taxon>Culex</taxon>
        <taxon>Culex</taxon>
    </lineage>
</organism>
<sequence length="222" mass="24532">MVNVNLLNDVLMDTKLEVGVRVMVKTPSVVVLKPMKIRTSLSAVATDAEQEQRGESRKTTQEKVFLRQICVAQRLLSGLANVHGVFQNVIRLPCCHGRRCESGSVTLAPRSNKVRSSAAFTYIIDGDACVSTASVSRLVSTFLSVYDGPGRCVAIDQIEIKLLDIPEGKAVTFARNDGERLRYQWVACCDWRLLASGLGGVQYRFPLRCVRLHLEAINPVNL</sequence>
<reference evidence="1 2" key="1">
    <citation type="submission" date="2024-05" db="EMBL/GenBank/DDBJ databases">
        <title>Culex pipiens pipiens assembly and annotation.</title>
        <authorList>
            <person name="Alout H."/>
            <person name="Durand T."/>
        </authorList>
    </citation>
    <scope>NUCLEOTIDE SEQUENCE [LARGE SCALE GENOMIC DNA]</scope>
    <source>
        <strain evidence="1">HA-2024</strain>
        <tissue evidence="1">Whole body</tissue>
    </source>
</reference>
<comment type="caution">
    <text evidence="1">The sequence shown here is derived from an EMBL/GenBank/DDBJ whole genome shotgun (WGS) entry which is preliminary data.</text>
</comment>
<gene>
    <name evidence="1" type="ORF">pipiens_014769</name>
</gene>
<name>A0ABD1CU80_CULPP</name>